<dbReference type="InterPro" id="IPR001173">
    <property type="entry name" value="Glyco_trans_2-like"/>
</dbReference>
<reference evidence="2 3" key="1">
    <citation type="submission" date="2016-10" db="EMBL/GenBank/DDBJ databases">
        <authorList>
            <person name="de Groot N.N."/>
        </authorList>
    </citation>
    <scope>NUCLEOTIDE SEQUENCE [LARGE SCALE GENOMIC DNA]</scope>
    <source>
        <strain evidence="2 3">DSM 10317</strain>
    </source>
</reference>
<dbReference type="GO" id="GO:0016740">
    <property type="term" value="F:transferase activity"/>
    <property type="evidence" value="ECO:0007669"/>
    <property type="project" value="UniProtKB-KW"/>
</dbReference>
<dbReference type="Proteomes" id="UP000199428">
    <property type="component" value="Unassembled WGS sequence"/>
</dbReference>
<feature type="domain" description="Glycosyltransferase 2-like" evidence="1">
    <location>
        <begin position="45"/>
        <end position="122"/>
    </location>
</feature>
<dbReference type="RefSeq" id="WP_090164091.1">
    <property type="nucleotide sequence ID" value="NZ_FMWK01000019.1"/>
</dbReference>
<gene>
    <name evidence="2" type="ORF">SAMN02910350_02704</name>
</gene>
<dbReference type="CDD" id="cd00761">
    <property type="entry name" value="Glyco_tranf_GTA_type"/>
    <property type="match status" value="1"/>
</dbReference>
<accession>A0A1G5S4E1</accession>
<dbReference type="Gene3D" id="3.90.550.10">
    <property type="entry name" value="Spore Coat Polysaccharide Biosynthesis Protein SpsA, Chain A"/>
    <property type="match status" value="1"/>
</dbReference>
<proteinExistence type="predicted"/>
<sequence>MNLQVLVATMNQNDYSLLDRMKINSDTIISNQCNSMDYSEMEYHGNRIQMISTKTIGVGLNRNIGLMFSNADILLFADDDIVYKAGYEKEIIDEFKKNKKADGIFFRFKFIRDGKVYDINHKKRGVKRGRIYNTLGYGTYNLAVKREFLQKNNIKFSELFGGGSVYGSGEDSLLILDLLRNGAKLYISDIIIGDNYKDKSSWFTGYNKKYFFDNGAFIKCAFPHSGWLIKWYYIFAFSKISELNIIERKHCIKAGMRAFLSLRRYSDEAVDSFK</sequence>
<dbReference type="InterPro" id="IPR029044">
    <property type="entry name" value="Nucleotide-diphossugar_trans"/>
</dbReference>
<organism evidence="2 3">
    <name type="scientific">Pseudobutyrivibrio xylanivorans</name>
    <dbReference type="NCBI Taxonomy" id="185007"/>
    <lineage>
        <taxon>Bacteria</taxon>
        <taxon>Bacillati</taxon>
        <taxon>Bacillota</taxon>
        <taxon>Clostridia</taxon>
        <taxon>Lachnospirales</taxon>
        <taxon>Lachnospiraceae</taxon>
        <taxon>Pseudobutyrivibrio</taxon>
    </lineage>
</organism>
<evidence type="ECO:0000313" key="3">
    <source>
        <dbReference type="Proteomes" id="UP000199428"/>
    </source>
</evidence>
<keyword evidence="2" id="KW-0808">Transferase</keyword>
<protein>
    <submittedName>
        <fullName evidence="2">Glycosyl transferase family 2</fullName>
    </submittedName>
</protein>
<dbReference type="EMBL" id="FMWK01000019">
    <property type="protein sequence ID" value="SCZ81234.1"/>
    <property type="molecule type" value="Genomic_DNA"/>
</dbReference>
<name>A0A1G5S4E1_PSEXY</name>
<evidence type="ECO:0000313" key="2">
    <source>
        <dbReference type="EMBL" id="SCZ81234.1"/>
    </source>
</evidence>
<evidence type="ECO:0000259" key="1">
    <source>
        <dbReference type="Pfam" id="PF00535"/>
    </source>
</evidence>
<dbReference type="SUPFAM" id="SSF53448">
    <property type="entry name" value="Nucleotide-diphospho-sugar transferases"/>
    <property type="match status" value="1"/>
</dbReference>
<dbReference type="AlphaFoldDB" id="A0A1G5S4E1"/>
<dbReference type="Pfam" id="PF00535">
    <property type="entry name" value="Glycos_transf_2"/>
    <property type="match status" value="1"/>
</dbReference>